<gene>
    <name evidence="1" type="ORF">P873_05535</name>
</gene>
<dbReference type="PANTHER" id="PTHR13504:SF38">
    <property type="entry name" value="FIDO DOMAIN-CONTAINING PROTEIN"/>
    <property type="match status" value="1"/>
</dbReference>
<organism evidence="1 2">
    <name type="scientific">Arenimonas composti TR7-09 = DSM 18010</name>
    <dbReference type="NCBI Taxonomy" id="1121013"/>
    <lineage>
        <taxon>Bacteria</taxon>
        <taxon>Pseudomonadati</taxon>
        <taxon>Pseudomonadota</taxon>
        <taxon>Gammaproteobacteria</taxon>
        <taxon>Lysobacterales</taxon>
        <taxon>Lysobacteraceae</taxon>
        <taxon>Arenimonas</taxon>
    </lineage>
</organism>
<dbReference type="eggNOG" id="COG3177">
    <property type="taxonomic scope" value="Bacteria"/>
</dbReference>
<dbReference type="InterPro" id="IPR036597">
    <property type="entry name" value="Fido-like_dom_sf"/>
</dbReference>
<dbReference type="PANTHER" id="PTHR13504">
    <property type="entry name" value="FIDO DOMAIN-CONTAINING PROTEIN DDB_G0283145"/>
    <property type="match status" value="1"/>
</dbReference>
<dbReference type="Gene3D" id="1.10.3290.10">
    <property type="entry name" value="Fido-like domain"/>
    <property type="match status" value="1"/>
</dbReference>
<dbReference type="SUPFAM" id="SSF140931">
    <property type="entry name" value="Fic-like"/>
    <property type="match status" value="1"/>
</dbReference>
<sequence length="149" mass="16659">MLADEAGHAPDVPVHDVREVRNYVTAHEYGIARLGSLPLSLWMVRELHERLMRDVRGDHATPGEFRRSQNWIGPYGSTPANAPYVPPPPREMSEALGEWEKFLHVRGELPDPVQCAVPTSDRAWGRRYLALDVLRALEDSDEGAGVGEP</sequence>
<proteinExistence type="predicted"/>
<name>A0A091BGG1_9GAMM</name>
<comment type="caution">
    <text evidence="1">The sequence shown here is derived from an EMBL/GenBank/DDBJ whole genome shotgun (WGS) entry which is preliminary data.</text>
</comment>
<dbReference type="AlphaFoldDB" id="A0A091BGG1"/>
<dbReference type="STRING" id="1121013.GCA_000426365_02225"/>
<keyword evidence="2" id="KW-1185">Reference proteome</keyword>
<evidence type="ECO:0000313" key="2">
    <source>
        <dbReference type="Proteomes" id="UP000029391"/>
    </source>
</evidence>
<protein>
    <submittedName>
        <fullName evidence="1">Uncharacterized protein</fullName>
    </submittedName>
</protein>
<dbReference type="Proteomes" id="UP000029391">
    <property type="component" value="Unassembled WGS sequence"/>
</dbReference>
<dbReference type="InterPro" id="IPR040198">
    <property type="entry name" value="Fido_containing"/>
</dbReference>
<reference evidence="1 2" key="1">
    <citation type="submission" date="2013-09" db="EMBL/GenBank/DDBJ databases">
        <title>Genome sequencing of Arenimonas composti.</title>
        <authorList>
            <person name="Chen F."/>
            <person name="Wang G."/>
        </authorList>
    </citation>
    <scope>NUCLEOTIDE SEQUENCE [LARGE SCALE GENOMIC DNA]</scope>
    <source>
        <strain evidence="1 2">TR7-09</strain>
    </source>
</reference>
<dbReference type="EMBL" id="AWXU01000017">
    <property type="protein sequence ID" value="KFN50622.1"/>
    <property type="molecule type" value="Genomic_DNA"/>
</dbReference>
<evidence type="ECO:0000313" key="1">
    <source>
        <dbReference type="EMBL" id="KFN50622.1"/>
    </source>
</evidence>
<accession>A0A091BGG1</accession>